<evidence type="ECO:0000259" key="5">
    <source>
        <dbReference type="SMART" id="SM00534"/>
    </source>
</evidence>
<dbReference type="PANTHER" id="PTHR11361">
    <property type="entry name" value="DNA MISMATCH REPAIR PROTEIN MUTS FAMILY MEMBER"/>
    <property type="match status" value="1"/>
</dbReference>
<feature type="transmembrane region" description="Helical" evidence="4">
    <location>
        <begin position="237"/>
        <end position="253"/>
    </location>
</feature>
<keyword evidence="2" id="KW-0067">ATP-binding</keyword>
<evidence type="ECO:0000256" key="3">
    <source>
        <dbReference type="ARBA" id="ARBA00023125"/>
    </source>
</evidence>
<keyword evidence="4" id="KW-1133">Transmembrane helix</keyword>
<dbReference type="AlphaFoldDB" id="A0A4R1RW79"/>
<dbReference type="GO" id="GO:0005524">
    <property type="term" value="F:ATP binding"/>
    <property type="evidence" value="ECO:0007669"/>
    <property type="project" value="UniProtKB-KW"/>
</dbReference>
<dbReference type="InterPro" id="IPR000432">
    <property type="entry name" value="DNA_mismatch_repair_MutS_C"/>
</dbReference>
<dbReference type="InterPro" id="IPR007696">
    <property type="entry name" value="DNA_mismatch_repair_MutS_core"/>
</dbReference>
<dbReference type="GO" id="GO:0006298">
    <property type="term" value="P:mismatch repair"/>
    <property type="evidence" value="ECO:0007669"/>
    <property type="project" value="InterPro"/>
</dbReference>
<dbReference type="Pfam" id="PF00488">
    <property type="entry name" value="MutS_V"/>
    <property type="match status" value="1"/>
</dbReference>
<dbReference type="Gene3D" id="1.10.1420.10">
    <property type="match status" value="1"/>
</dbReference>
<feature type="transmembrane region" description="Helical" evidence="4">
    <location>
        <begin position="30"/>
        <end position="49"/>
    </location>
</feature>
<dbReference type="Gene3D" id="3.40.50.300">
    <property type="entry name" value="P-loop containing nucleotide triphosphate hydrolases"/>
    <property type="match status" value="1"/>
</dbReference>
<dbReference type="InterPro" id="IPR045076">
    <property type="entry name" value="MutS"/>
</dbReference>
<keyword evidence="4" id="KW-0812">Transmembrane</keyword>
<dbReference type="InterPro" id="IPR027417">
    <property type="entry name" value="P-loop_NTPase"/>
</dbReference>
<name>A0A4R1RW79_HYDET</name>
<accession>A0A4R1RW79</accession>
<dbReference type="SUPFAM" id="SSF48334">
    <property type="entry name" value="DNA repair protein MutS, domain III"/>
    <property type="match status" value="1"/>
</dbReference>
<dbReference type="GO" id="GO:0005829">
    <property type="term" value="C:cytosol"/>
    <property type="evidence" value="ECO:0007669"/>
    <property type="project" value="TreeGrafter"/>
</dbReference>
<feature type="domain" description="DNA mismatch repair proteins mutS family" evidence="5">
    <location>
        <begin position="421"/>
        <end position="600"/>
    </location>
</feature>
<evidence type="ECO:0000256" key="2">
    <source>
        <dbReference type="ARBA" id="ARBA00022840"/>
    </source>
</evidence>
<evidence type="ECO:0000256" key="4">
    <source>
        <dbReference type="SAM" id="Phobius"/>
    </source>
</evidence>
<dbReference type="PANTHER" id="PTHR11361:SF99">
    <property type="entry name" value="DNA MISMATCH REPAIR PROTEIN"/>
    <property type="match status" value="1"/>
</dbReference>
<dbReference type="SUPFAM" id="SSF52540">
    <property type="entry name" value="P-loop containing nucleoside triphosphate hydrolases"/>
    <property type="match status" value="1"/>
</dbReference>
<dbReference type="GO" id="GO:0030983">
    <property type="term" value="F:mismatched DNA binding"/>
    <property type="evidence" value="ECO:0007669"/>
    <property type="project" value="InterPro"/>
</dbReference>
<organism evidence="6 7">
    <name type="scientific">Hydrogenispora ethanolica</name>
    <dbReference type="NCBI Taxonomy" id="1082276"/>
    <lineage>
        <taxon>Bacteria</taxon>
        <taxon>Bacillati</taxon>
        <taxon>Bacillota</taxon>
        <taxon>Hydrogenispora</taxon>
    </lineage>
</organism>
<dbReference type="SMART" id="SM00534">
    <property type="entry name" value="MUTSac"/>
    <property type="match status" value="1"/>
</dbReference>
<evidence type="ECO:0000313" key="6">
    <source>
        <dbReference type="EMBL" id="TCL70931.1"/>
    </source>
</evidence>
<keyword evidence="7" id="KW-1185">Reference proteome</keyword>
<evidence type="ECO:0000256" key="1">
    <source>
        <dbReference type="ARBA" id="ARBA00022741"/>
    </source>
</evidence>
<dbReference type="EMBL" id="SLUN01000008">
    <property type="protein sequence ID" value="TCL70931.1"/>
    <property type="molecule type" value="Genomic_DNA"/>
</dbReference>
<dbReference type="GO" id="GO:0140664">
    <property type="term" value="F:ATP-dependent DNA damage sensor activity"/>
    <property type="evidence" value="ECO:0007669"/>
    <property type="project" value="InterPro"/>
</dbReference>
<keyword evidence="1" id="KW-0547">Nucleotide-binding</keyword>
<reference evidence="6 7" key="1">
    <citation type="submission" date="2019-03" db="EMBL/GenBank/DDBJ databases">
        <title>Genomic Encyclopedia of Type Strains, Phase IV (KMG-IV): sequencing the most valuable type-strain genomes for metagenomic binning, comparative biology and taxonomic classification.</title>
        <authorList>
            <person name="Goeker M."/>
        </authorList>
    </citation>
    <scope>NUCLEOTIDE SEQUENCE [LARGE SCALE GENOMIC DNA]</scope>
    <source>
        <strain evidence="6 7">LX-B</strain>
    </source>
</reference>
<sequence>MRESFKNYERRSRAYQKCAAKAETAFNRWYRWKIFIFWGGLFLLGLAFMVKSFPMGGAALVLGIFLFIAVDVWQVKAMTRQRLAGALETINANCCKRLNGEWSGFQDQGADFQTEDHQFAGDLDVFGPDSLFQWLNTAGTFHGRRQLARWLTHPPESGAVIRERQEAVTELAGHLGWRQRLMAEAVYLADLKRDPETLIAWANDRHSLADLPWLWSAVRLLPIVTAVFLITAYLLKISFYLPGAVILLQYLLLRYRRRERESILERIAPYHQQLQSYAKLFEVMESRRFQSSFLVRLQTEIRSKGRPVYRQIQRLAKIADAVSNRHNAFYFFLNVLTLWDYQCFFALADWKERSGSRLRRWFEVLGEMEALASLAVVRYDHPAWAIPGILEGEPVYLALELGHPLLPENRVCNDLVLNRPSGVLLVTGSNMSGKSTFLRTAGINLILAYAGSPVCARELTCSLMEMHTCMRVGDNLSRHISSFYAEVLRVKQIVDAAAAGHKVFFLLDEIFKGTNSKDRHTGARILIKKLSRAGAIGMVSTHDLELADLEEETGGRIKNCHFQEQYREHEILFDFKLRPGVSTTRNALYLLRAAGITVDDPE</sequence>
<keyword evidence="4" id="KW-0472">Membrane</keyword>
<dbReference type="InterPro" id="IPR036187">
    <property type="entry name" value="DNA_mismatch_repair_MutS_sf"/>
</dbReference>
<protein>
    <submittedName>
        <fullName evidence="6">MutS-like protein</fullName>
    </submittedName>
</protein>
<dbReference type="CDD" id="cd03283">
    <property type="entry name" value="ABC_MutS-like"/>
    <property type="match status" value="1"/>
</dbReference>
<dbReference type="Proteomes" id="UP000295008">
    <property type="component" value="Unassembled WGS sequence"/>
</dbReference>
<proteinExistence type="predicted"/>
<gene>
    <name evidence="6" type="ORF">EDC14_100878</name>
</gene>
<feature type="transmembrane region" description="Helical" evidence="4">
    <location>
        <begin position="55"/>
        <end position="73"/>
    </location>
</feature>
<keyword evidence="3" id="KW-0238">DNA-binding</keyword>
<comment type="caution">
    <text evidence="6">The sequence shown here is derived from an EMBL/GenBank/DDBJ whole genome shotgun (WGS) entry which is preliminary data.</text>
</comment>
<evidence type="ECO:0000313" key="7">
    <source>
        <dbReference type="Proteomes" id="UP000295008"/>
    </source>
</evidence>
<dbReference type="Pfam" id="PF05192">
    <property type="entry name" value="MutS_III"/>
    <property type="match status" value="1"/>
</dbReference>